<name>A0A5B7DSL0_PORTR</name>
<organism evidence="1 2">
    <name type="scientific">Portunus trituberculatus</name>
    <name type="common">Swimming crab</name>
    <name type="synonym">Neptunus trituberculatus</name>
    <dbReference type="NCBI Taxonomy" id="210409"/>
    <lineage>
        <taxon>Eukaryota</taxon>
        <taxon>Metazoa</taxon>
        <taxon>Ecdysozoa</taxon>
        <taxon>Arthropoda</taxon>
        <taxon>Crustacea</taxon>
        <taxon>Multicrustacea</taxon>
        <taxon>Malacostraca</taxon>
        <taxon>Eumalacostraca</taxon>
        <taxon>Eucarida</taxon>
        <taxon>Decapoda</taxon>
        <taxon>Pleocyemata</taxon>
        <taxon>Brachyura</taxon>
        <taxon>Eubrachyura</taxon>
        <taxon>Portunoidea</taxon>
        <taxon>Portunidae</taxon>
        <taxon>Portuninae</taxon>
        <taxon>Portunus</taxon>
    </lineage>
</organism>
<evidence type="ECO:0000313" key="2">
    <source>
        <dbReference type="Proteomes" id="UP000324222"/>
    </source>
</evidence>
<dbReference type="EMBL" id="VSRR010001293">
    <property type="protein sequence ID" value="MPC24147.1"/>
    <property type="molecule type" value="Genomic_DNA"/>
</dbReference>
<protein>
    <submittedName>
        <fullName evidence="1">Uncharacterized protein</fullName>
    </submittedName>
</protein>
<comment type="caution">
    <text evidence="1">The sequence shown here is derived from an EMBL/GenBank/DDBJ whole genome shotgun (WGS) entry which is preliminary data.</text>
</comment>
<accession>A0A5B7DSL0</accession>
<sequence length="96" mass="10701">MVAAAVILYYYNSPTPHTPFPYSPPSLQSASHILNTSVLPSVFSRQPKVHCVALRKMRYKEDGGYCVQFNKVLCNGCVSLCYASVCLREGEAFYES</sequence>
<gene>
    <name evidence="1" type="ORF">E2C01_017220</name>
</gene>
<keyword evidence="2" id="KW-1185">Reference proteome</keyword>
<dbReference type="AlphaFoldDB" id="A0A5B7DSL0"/>
<evidence type="ECO:0000313" key="1">
    <source>
        <dbReference type="EMBL" id="MPC24147.1"/>
    </source>
</evidence>
<reference evidence="1 2" key="1">
    <citation type="submission" date="2019-05" db="EMBL/GenBank/DDBJ databases">
        <title>Another draft genome of Portunus trituberculatus and its Hox gene families provides insights of decapod evolution.</title>
        <authorList>
            <person name="Jeong J.-H."/>
            <person name="Song I."/>
            <person name="Kim S."/>
            <person name="Choi T."/>
            <person name="Kim D."/>
            <person name="Ryu S."/>
            <person name="Kim W."/>
        </authorList>
    </citation>
    <scope>NUCLEOTIDE SEQUENCE [LARGE SCALE GENOMIC DNA]</scope>
    <source>
        <tissue evidence="1">Muscle</tissue>
    </source>
</reference>
<proteinExistence type="predicted"/>
<dbReference type="Proteomes" id="UP000324222">
    <property type="component" value="Unassembled WGS sequence"/>
</dbReference>